<evidence type="ECO:0000313" key="1">
    <source>
        <dbReference type="EMBL" id="KAI4296550.1"/>
    </source>
</evidence>
<organism evidence="1 2">
    <name type="scientific">Bauhinia variegata</name>
    <name type="common">Purple orchid tree</name>
    <name type="synonym">Phanera variegata</name>
    <dbReference type="NCBI Taxonomy" id="167791"/>
    <lineage>
        <taxon>Eukaryota</taxon>
        <taxon>Viridiplantae</taxon>
        <taxon>Streptophyta</taxon>
        <taxon>Embryophyta</taxon>
        <taxon>Tracheophyta</taxon>
        <taxon>Spermatophyta</taxon>
        <taxon>Magnoliopsida</taxon>
        <taxon>eudicotyledons</taxon>
        <taxon>Gunneridae</taxon>
        <taxon>Pentapetalae</taxon>
        <taxon>rosids</taxon>
        <taxon>fabids</taxon>
        <taxon>Fabales</taxon>
        <taxon>Fabaceae</taxon>
        <taxon>Cercidoideae</taxon>
        <taxon>Cercideae</taxon>
        <taxon>Bauhiniinae</taxon>
        <taxon>Bauhinia</taxon>
    </lineage>
</organism>
<comment type="caution">
    <text evidence="1">The sequence shown here is derived from an EMBL/GenBank/DDBJ whole genome shotgun (WGS) entry which is preliminary data.</text>
</comment>
<proteinExistence type="predicted"/>
<sequence>MDPTGVPQIFLYKNGAPLWRAGSWTGQTWSGVPEMNPRRHFIFNASYVNNSNEVTIMYGVTDSTVFSRKVVDNTGHVRRSTWNAQEHRWAQFWYNPKEDCDNFNCGINGICDPYILDKFECKCLPGFKPKYPREWYLGDGSGGTLLKIAISVSMSDNSEEKAQQISINY</sequence>
<protein>
    <submittedName>
        <fullName evidence="1">Uncharacterized protein</fullName>
    </submittedName>
</protein>
<dbReference type="EMBL" id="CM039439">
    <property type="protein sequence ID" value="KAI4296550.1"/>
    <property type="molecule type" value="Genomic_DNA"/>
</dbReference>
<gene>
    <name evidence="1" type="ORF">L6164_036499</name>
</gene>
<accession>A0ACB9KHA8</accession>
<keyword evidence="2" id="KW-1185">Reference proteome</keyword>
<evidence type="ECO:0000313" key="2">
    <source>
        <dbReference type="Proteomes" id="UP000828941"/>
    </source>
</evidence>
<name>A0ACB9KHA8_BAUVA</name>
<reference evidence="1 2" key="1">
    <citation type="journal article" date="2022" name="DNA Res.">
        <title>Chromosomal-level genome assembly of the orchid tree Bauhinia variegata (Leguminosae; Cercidoideae) supports the allotetraploid origin hypothesis of Bauhinia.</title>
        <authorList>
            <person name="Zhong Y."/>
            <person name="Chen Y."/>
            <person name="Zheng D."/>
            <person name="Pang J."/>
            <person name="Liu Y."/>
            <person name="Luo S."/>
            <person name="Meng S."/>
            <person name="Qian L."/>
            <person name="Wei D."/>
            <person name="Dai S."/>
            <person name="Zhou R."/>
        </authorList>
    </citation>
    <scope>NUCLEOTIDE SEQUENCE [LARGE SCALE GENOMIC DNA]</scope>
    <source>
        <strain evidence="1">BV-YZ2020</strain>
    </source>
</reference>
<dbReference type="Proteomes" id="UP000828941">
    <property type="component" value="Chromosome 14"/>
</dbReference>